<accession>A0A1D2QNV2</accession>
<keyword evidence="5" id="KW-0274">FAD</keyword>
<evidence type="ECO:0000256" key="4">
    <source>
        <dbReference type="ARBA" id="ARBA00022630"/>
    </source>
</evidence>
<evidence type="ECO:0000256" key="6">
    <source>
        <dbReference type="ARBA" id="ARBA00022977"/>
    </source>
</evidence>
<comment type="cofactor">
    <cofactor evidence="1">
        <name>FAD</name>
        <dbReference type="ChEBI" id="CHEBI:57692"/>
    </cofactor>
</comment>
<dbReference type="GO" id="GO:0009228">
    <property type="term" value="P:thiamine biosynthetic process"/>
    <property type="evidence" value="ECO:0007669"/>
    <property type="project" value="UniProtKB-KW"/>
</dbReference>
<comment type="caution">
    <text evidence="12">The sequence shown here is derived from an EMBL/GenBank/DDBJ whole genome shotgun (WGS) entry which is preliminary data.</text>
</comment>
<dbReference type="STRING" id="62101.AB835_09885"/>
<evidence type="ECO:0000256" key="3">
    <source>
        <dbReference type="ARBA" id="ARBA00006730"/>
    </source>
</evidence>
<dbReference type="Gene3D" id="3.30.9.10">
    <property type="entry name" value="D-Amino Acid Oxidase, subunit A, domain 2"/>
    <property type="match status" value="1"/>
</dbReference>
<dbReference type="InterPro" id="IPR006076">
    <property type="entry name" value="FAD-dep_OxRdtase"/>
</dbReference>
<dbReference type="GO" id="GO:0003884">
    <property type="term" value="F:D-amino-acid oxidase activity"/>
    <property type="evidence" value="ECO:0007669"/>
    <property type="project" value="UniProtKB-EC"/>
</dbReference>
<name>A0A1D2QNV2_9GAMM</name>
<dbReference type="EC" id="1.4.3.3" evidence="8"/>
<dbReference type="AlphaFoldDB" id="A0A1D2QNV2"/>
<dbReference type="Proteomes" id="UP000242502">
    <property type="component" value="Unassembled WGS sequence"/>
</dbReference>
<feature type="domain" description="FAD dependent oxidoreductase" evidence="11">
    <location>
        <begin position="2"/>
        <end position="335"/>
    </location>
</feature>
<dbReference type="UniPathway" id="UPA00060"/>
<comment type="pathway">
    <text evidence="2">Cofactor biosynthesis; thiamine diphosphate biosynthesis.</text>
</comment>
<evidence type="ECO:0000313" key="12">
    <source>
        <dbReference type="EMBL" id="ODS23256.1"/>
    </source>
</evidence>
<dbReference type="EMBL" id="MDLC01000034">
    <property type="protein sequence ID" value="ODS23256.1"/>
    <property type="molecule type" value="Genomic_DNA"/>
</dbReference>
<dbReference type="InterPro" id="IPR023209">
    <property type="entry name" value="DAO"/>
</dbReference>
<dbReference type="GO" id="GO:0009229">
    <property type="term" value="P:thiamine diphosphate biosynthetic process"/>
    <property type="evidence" value="ECO:0007669"/>
    <property type="project" value="UniProtKB-UniPathway"/>
</dbReference>
<evidence type="ECO:0000256" key="2">
    <source>
        <dbReference type="ARBA" id="ARBA00004948"/>
    </source>
</evidence>
<dbReference type="Pfam" id="PF01266">
    <property type="entry name" value="DAO"/>
    <property type="match status" value="1"/>
</dbReference>
<dbReference type="GO" id="GO:0071949">
    <property type="term" value="F:FAD binding"/>
    <property type="evidence" value="ECO:0007669"/>
    <property type="project" value="InterPro"/>
</dbReference>
<evidence type="ECO:0000256" key="8">
    <source>
        <dbReference type="ARBA" id="ARBA00039101"/>
    </source>
</evidence>
<reference evidence="12 13" key="1">
    <citation type="journal article" date="2016" name="Appl. Environ. Microbiol.">
        <title>Lack of Overt Genome Reduction in the Bryostatin-Producing Bryozoan Symbiont "Candidatus Endobugula sertula".</title>
        <authorList>
            <person name="Miller I.J."/>
            <person name="Vanee N."/>
            <person name="Fong S.S."/>
            <person name="Lim-Fong G.E."/>
            <person name="Kwan J.C."/>
        </authorList>
    </citation>
    <scope>NUCLEOTIDE SEQUENCE [LARGE SCALE GENOMIC DNA]</scope>
    <source>
        <strain evidence="12">AB1-4</strain>
    </source>
</reference>
<sequence length="379" mass="42761">MAIAGGGLLGRLLAWQLLEHGHQVSVYEAGSLVESPSAAKTAAGMISPISEAIDTELLMYDLGMVALQQWPKWLQQLLQAMPDQPVYYSHQGSVIVAHQRDQSLLHQYRQDIQRQLLECAQGHWLDGTTIAEMEPDLEAYFRQGLYFPDEAHIDNRHLLQVLLTRIQQLGGECIEHTPVDTDVFTIRERLSYTDQHFDSVIDCRGVGAKPQWRNIRGVRGEILRVKTDEVMLRRPVRLLHPRYQLYIVPKPNSEFVIGATQIESEDCSPMSVQSALELNSALYAINSAFAEARILEMDVNLRPALNHNRPNIQCQPGLLRINGLYRHGYLVAPVVVQHTLALLLDSITLKHDFSEILFDGGESGQLIEETQSAYAIDER</sequence>
<dbReference type="SUPFAM" id="SSF51905">
    <property type="entry name" value="FAD/NAD(P)-binding domain"/>
    <property type="match status" value="1"/>
</dbReference>
<dbReference type="GO" id="GO:0046416">
    <property type="term" value="P:D-amino acid metabolic process"/>
    <property type="evidence" value="ECO:0007669"/>
    <property type="project" value="InterPro"/>
</dbReference>
<evidence type="ECO:0000256" key="7">
    <source>
        <dbReference type="ARBA" id="ARBA00023002"/>
    </source>
</evidence>
<dbReference type="PANTHER" id="PTHR11530">
    <property type="entry name" value="D-AMINO ACID OXIDASE"/>
    <property type="match status" value="1"/>
</dbReference>
<keyword evidence="4" id="KW-0285">Flavoprotein</keyword>
<evidence type="ECO:0000256" key="1">
    <source>
        <dbReference type="ARBA" id="ARBA00001974"/>
    </source>
</evidence>
<dbReference type="SUPFAM" id="SSF54373">
    <property type="entry name" value="FAD-linked reductases, C-terminal domain"/>
    <property type="match status" value="1"/>
</dbReference>
<organism evidence="12 13">
    <name type="scientific">Candidatus Endobugula sertula</name>
    <name type="common">Bugula neritina bacterial symbiont</name>
    <dbReference type="NCBI Taxonomy" id="62101"/>
    <lineage>
        <taxon>Bacteria</taxon>
        <taxon>Pseudomonadati</taxon>
        <taxon>Pseudomonadota</taxon>
        <taxon>Gammaproteobacteria</taxon>
        <taxon>Cellvibrionales</taxon>
        <taxon>Cellvibrionaceae</taxon>
        <taxon>Candidatus Endobugula</taxon>
    </lineage>
</organism>
<dbReference type="InterPro" id="IPR012727">
    <property type="entry name" value="Gly_oxidase_ThiO"/>
</dbReference>
<evidence type="ECO:0000256" key="9">
    <source>
        <dbReference type="ARBA" id="ARBA00039751"/>
    </source>
</evidence>
<dbReference type="Gene3D" id="3.50.50.60">
    <property type="entry name" value="FAD/NAD(P)-binding domain"/>
    <property type="match status" value="1"/>
</dbReference>
<dbReference type="InterPro" id="IPR036188">
    <property type="entry name" value="FAD/NAD-bd_sf"/>
</dbReference>
<comment type="catalytic activity">
    <reaction evidence="10">
        <text>a D-alpha-amino acid + O2 + H2O = a 2-oxocarboxylate + H2O2 + NH4(+)</text>
        <dbReference type="Rhea" id="RHEA:21816"/>
        <dbReference type="ChEBI" id="CHEBI:15377"/>
        <dbReference type="ChEBI" id="CHEBI:15379"/>
        <dbReference type="ChEBI" id="CHEBI:16240"/>
        <dbReference type="ChEBI" id="CHEBI:28938"/>
        <dbReference type="ChEBI" id="CHEBI:35179"/>
        <dbReference type="ChEBI" id="CHEBI:59871"/>
        <dbReference type="EC" id="1.4.3.3"/>
    </reaction>
    <physiologicalReaction direction="left-to-right" evidence="10">
        <dbReference type="Rhea" id="RHEA:21817"/>
    </physiologicalReaction>
</comment>
<evidence type="ECO:0000313" key="13">
    <source>
        <dbReference type="Proteomes" id="UP000242502"/>
    </source>
</evidence>
<evidence type="ECO:0000256" key="10">
    <source>
        <dbReference type="ARBA" id="ARBA00049547"/>
    </source>
</evidence>
<evidence type="ECO:0000259" key="11">
    <source>
        <dbReference type="Pfam" id="PF01266"/>
    </source>
</evidence>
<protein>
    <recommendedName>
        <fullName evidence="9">D-amino-acid oxidase</fullName>
        <ecNumber evidence="8">1.4.3.3</ecNumber>
    </recommendedName>
</protein>
<evidence type="ECO:0000256" key="5">
    <source>
        <dbReference type="ARBA" id="ARBA00022827"/>
    </source>
</evidence>
<comment type="similarity">
    <text evidence="3">Belongs to the DAMOX/DASOX family.</text>
</comment>
<keyword evidence="6" id="KW-0784">Thiamine biosynthesis</keyword>
<gene>
    <name evidence="12" type="ORF">AB835_09885</name>
</gene>
<proteinExistence type="inferred from homology"/>
<dbReference type="NCBIfam" id="TIGR02352">
    <property type="entry name" value="thiamin_ThiO"/>
    <property type="match status" value="1"/>
</dbReference>
<dbReference type="PANTHER" id="PTHR11530:SF11">
    <property type="entry name" value="D-ASPARTATE OXIDASE"/>
    <property type="match status" value="1"/>
</dbReference>
<keyword evidence="7" id="KW-0560">Oxidoreductase</keyword>